<dbReference type="RefSeq" id="WP_030507626.1">
    <property type="nucleotide sequence ID" value="NZ_FTNI01000004.1"/>
</dbReference>
<gene>
    <name evidence="3" type="ORF">SAMN05421833_104284</name>
</gene>
<evidence type="ECO:0000313" key="4">
    <source>
        <dbReference type="Proteomes" id="UP000186096"/>
    </source>
</evidence>
<dbReference type="Proteomes" id="UP000186096">
    <property type="component" value="Unassembled WGS sequence"/>
</dbReference>
<dbReference type="AlphaFoldDB" id="A0A1N6WNK7"/>
<dbReference type="STRING" id="58117.SAMN05421833_104284"/>
<evidence type="ECO:0000256" key="1">
    <source>
        <dbReference type="SAM" id="MobiDB-lite"/>
    </source>
</evidence>
<dbReference type="EMBL" id="FTNI01000004">
    <property type="protein sequence ID" value="SIQ91611.1"/>
    <property type="molecule type" value="Genomic_DNA"/>
</dbReference>
<keyword evidence="2" id="KW-0812">Transmembrane</keyword>
<feature type="region of interest" description="Disordered" evidence="1">
    <location>
        <begin position="62"/>
        <end position="81"/>
    </location>
</feature>
<keyword evidence="2" id="KW-1133">Transmembrane helix</keyword>
<feature type="transmembrane region" description="Helical" evidence="2">
    <location>
        <begin position="12"/>
        <end position="34"/>
    </location>
</feature>
<reference evidence="4" key="1">
    <citation type="submission" date="2017-01" db="EMBL/GenBank/DDBJ databases">
        <authorList>
            <person name="Varghese N."/>
            <person name="Submissions S."/>
        </authorList>
    </citation>
    <scope>NUCLEOTIDE SEQUENCE [LARGE SCALE GENOMIC DNA]</scope>
    <source>
        <strain evidence="4">ATCC 12950</strain>
    </source>
</reference>
<organism evidence="3 4">
    <name type="scientific">Microbispora rosea</name>
    <dbReference type="NCBI Taxonomy" id="58117"/>
    <lineage>
        <taxon>Bacteria</taxon>
        <taxon>Bacillati</taxon>
        <taxon>Actinomycetota</taxon>
        <taxon>Actinomycetes</taxon>
        <taxon>Streptosporangiales</taxon>
        <taxon>Streptosporangiaceae</taxon>
        <taxon>Microbispora</taxon>
    </lineage>
</organism>
<dbReference type="OrthoDB" id="5195273at2"/>
<accession>A0A1N6WNK7</accession>
<protein>
    <submittedName>
        <fullName evidence="3">Uncharacterized protein</fullName>
    </submittedName>
</protein>
<keyword evidence="2" id="KW-0472">Membrane</keyword>
<evidence type="ECO:0000313" key="3">
    <source>
        <dbReference type="EMBL" id="SIQ91611.1"/>
    </source>
</evidence>
<name>A0A1N6WNK7_9ACTN</name>
<proteinExistence type="predicted"/>
<sequence length="106" mass="11043">MSMPHRNRIWIWVGRLTFGLIVIGIVAYFSAAGLDKADKLASVLGFLLALAALVVPHLFSVSSGDGGRGSTSSAGNASHGQIDARHAQGVQINQSGGNTQHNNFAS</sequence>
<keyword evidence="4" id="KW-1185">Reference proteome</keyword>
<feature type="transmembrane region" description="Helical" evidence="2">
    <location>
        <begin position="40"/>
        <end position="59"/>
    </location>
</feature>
<evidence type="ECO:0000256" key="2">
    <source>
        <dbReference type="SAM" id="Phobius"/>
    </source>
</evidence>